<dbReference type="RefSeq" id="WP_209796775.1">
    <property type="nucleotide sequence ID" value="NZ_JAGGJZ010000003.1"/>
</dbReference>
<name>A0ABS4F1D4_9CLOT</name>
<gene>
    <name evidence="1" type="ORF">J2Z53_001475</name>
</gene>
<sequence>MKKCLISILLLVGLFSIILIASLTIYKFPYNPPKLEVSSPKDNINFVASTNGGNWFNSSNGNGGNSFDLGTYDIVRLSEIEAIQVSSNTNIKLNLSFAKDIEKFKVYSINKNIKSNDKHTEVEVSNYTFTTPKKPGTYGYIVETVWDDSHNVRFIFKLRCR</sequence>
<evidence type="ECO:0000313" key="1">
    <source>
        <dbReference type="EMBL" id="MBP1889892.1"/>
    </source>
</evidence>
<proteinExistence type="predicted"/>
<dbReference type="Proteomes" id="UP000783390">
    <property type="component" value="Unassembled WGS sequence"/>
</dbReference>
<comment type="caution">
    <text evidence="1">The sequence shown here is derived from an EMBL/GenBank/DDBJ whole genome shotgun (WGS) entry which is preliminary data.</text>
</comment>
<reference evidence="1 2" key="1">
    <citation type="submission" date="2021-03" db="EMBL/GenBank/DDBJ databases">
        <title>Genomic Encyclopedia of Type Strains, Phase IV (KMG-IV): sequencing the most valuable type-strain genomes for metagenomic binning, comparative biology and taxonomic classification.</title>
        <authorList>
            <person name="Goeker M."/>
        </authorList>
    </citation>
    <scope>NUCLEOTIDE SEQUENCE [LARGE SCALE GENOMIC DNA]</scope>
    <source>
        <strain evidence="1 2">DSM 3984</strain>
    </source>
</reference>
<organism evidence="1 2">
    <name type="scientific">Clostridium moniliforme</name>
    <dbReference type="NCBI Taxonomy" id="39489"/>
    <lineage>
        <taxon>Bacteria</taxon>
        <taxon>Bacillati</taxon>
        <taxon>Bacillota</taxon>
        <taxon>Clostridia</taxon>
        <taxon>Eubacteriales</taxon>
        <taxon>Clostridiaceae</taxon>
        <taxon>Clostridium</taxon>
    </lineage>
</organism>
<evidence type="ECO:0000313" key="2">
    <source>
        <dbReference type="Proteomes" id="UP000783390"/>
    </source>
</evidence>
<accession>A0ABS4F1D4</accession>
<protein>
    <submittedName>
        <fullName evidence="1">Uncharacterized protein</fullName>
    </submittedName>
</protein>
<keyword evidence="2" id="KW-1185">Reference proteome</keyword>
<dbReference type="EMBL" id="JAGGJZ010000003">
    <property type="protein sequence ID" value="MBP1889892.1"/>
    <property type="molecule type" value="Genomic_DNA"/>
</dbReference>